<sequence>MRAHGWRIAGLLVALACVVGVVHVEGPLALVAAIAAVIAVAHGQVLAQALLDSLNPRTDSEAKYLRRVGRDILERQRQQAVQDAARAERRA</sequence>
<feature type="transmembrane region" description="Helical" evidence="1">
    <location>
        <begin position="30"/>
        <end position="51"/>
    </location>
</feature>
<protein>
    <submittedName>
        <fullName evidence="3">Uncharacterized protein</fullName>
    </submittedName>
</protein>
<dbReference type="EMBL" id="CP130612">
    <property type="protein sequence ID" value="WKW11798.1"/>
    <property type="molecule type" value="Genomic_DNA"/>
</dbReference>
<keyword evidence="4" id="KW-1185">Reference proteome</keyword>
<gene>
    <name evidence="2" type="ORF">Strain138_001064</name>
    <name evidence="3" type="ORF">Strain318_001064</name>
</gene>
<evidence type="ECO:0000256" key="1">
    <source>
        <dbReference type="SAM" id="Phobius"/>
    </source>
</evidence>
<dbReference type="RefSeq" id="WP_367887486.1">
    <property type="nucleotide sequence ID" value="NZ_CP130612.1"/>
</dbReference>
<keyword evidence="1" id="KW-0812">Transmembrane</keyword>
<dbReference type="EMBL" id="CP130613">
    <property type="protein sequence ID" value="WKW14708.1"/>
    <property type="molecule type" value="Genomic_DNA"/>
</dbReference>
<evidence type="ECO:0000313" key="4">
    <source>
        <dbReference type="Proteomes" id="UP001229955"/>
    </source>
</evidence>
<evidence type="ECO:0000313" key="2">
    <source>
        <dbReference type="EMBL" id="WKW11798.1"/>
    </source>
</evidence>
<dbReference type="Proteomes" id="UP001229955">
    <property type="component" value="Chromosome"/>
</dbReference>
<accession>A0AA49JTU0</accession>
<evidence type="ECO:0000313" key="3">
    <source>
        <dbReference type="EMBL" id="WKW14708.1"/>
    </source>
</evidence>
<dbReference type="AlphaFoldDB" id="A0AA49JZI0"/>
<keyword evidence="1" id="KW-1133">Transmembrane helix</keyword>
<organism evidence="3 4">
    <name type="scientific">Pseudogemmatithrix spongiicola</name>
    <dbReference type="NCBI Taxonomy" id="3062599"/>
    <lineage>
        <taxon>Bacteria</taxon>
        <taxon>Pseudomonadati</taxon>
        <taxon>Gemmatimonadota</taxon>
        <taxon>Gemmatimonadia</taxon>
        <taxon>Gemmatimonadales</taxon>
        <taxon>Gemmatimonadaceae</taxon>
        <taxon>Pseudogemmatithrix</taxon>
    </lineage>
</organism>
<keyword evidence="1" id="KW-0472">Membrane</keyword>
<accession>A0AA49JZI0</accession>
<reference evidence="3" key="1">
    <citation type="submission" date="2023-07" db="EMBL/GenBank/DDBJ databases">
        <authorList>
            <person name="Haufschild T."/>
            <person name="Kallscheuer N."/>
            <person name="Hammer J."/>
            <person name="Kohn T."/>
            <person name="Kabuu M."/>
            <person name="Jogler M."/>
            <person name="Wohfarth N."/>
            <person name="Heuer A."/>
            <person name="Rohde M."/>
            <person name="van Teeseling M.C.F."/>
            <person name="Jogler C."/>
        </authorList>
    </citation>
    <scope>NUCLEOTIDE SEQUENCE</scope>
    <source>
        <strain evidence="2">Strain 138</strain>
        <strain evidence="3">Strain 318</strain>
    </source>
</reference>
<dbReference type="KEGG" id="pspc:Strain318_001064"/>
<name>A0AA49JZI0_9BACT</name>
<proteinExistence type="predicted"/>